<sequence length="115" mass="13403">EILRKEVRIIRELVAHPHINRVHSTYVTDRAFFMLLSLVINGGHIAQYLAAFQDLHVAHPRRILHRAYGCLAHVLGYVHNKKFLWQASRETKRHTAKKNILMHQGNVLFTDFSIS</sequence>
<feature type="non-terminal residue" evidence="2">
    <location>
        <position position="1"/>
    </location>
</feature>
<evidence type="ECO:0000313" key="3">
    <source>
        <dbReference type="Proteomes" id="UP000799428"/>
    </source>
</evidence>
<dbReference type="PROSITE" id="PS50011">
    <property type="entry name" value="PROTEIN_KINASE_DOM"/>
    <property type="match status" value="1"/>
</dbReference>
<gene>
    <name evidence="2" type="ORF">K504DRAFT_334774</name>
</gene>
<organism evidence="2 3">
    <name type="scientific">Pleomassaria siparia CBS 279.74</name>
    <dbReference type="NCBI Taxonomy" id="1314801"/>
    <lineage>
        <taxon>Eukaryota</taxon>
        <taxon>Fungi</taxon>
        <taxon>Dikarya</taxon>
        <taxon>Ascomycota</taxon>
        <taxon>Pezizomycotina</taxon>
        <taxon>Dothideomycetes</taxon>
        <taxon>Pleosporomycetidae</taxon>
        <taxon>Pleosporales</taxon>
        <taxon>Pleomassariaceae</taxon>
        <taxon>Pleomassaria</taxon>
    </lineage>
</organism>
<dbReference type="Gene3D" id="1.10.510.10">
    <property type="entry name" value="Transferase(Phosphotransferase) domain 1"/>
    <property type="match status" value="1"/>
</dbReference>
<feature type="non-terminal residue" evidence="2">
    <location>
        <position position="115"/>
    </location>
</feature>
<protein>
    <recommendedName>
        <fullName evidence="1">Protein kinase domain-containing protein</fullName>
    </recommendedName>
</protein>
<dbReference type="AlphaFoldDB" id="A0A6G1KGP0"/>
<dbReference type="InterPro" id="IPR000719">
    <property type="entry name" value="Prot_kinase_dom"/>
</dbReference>
<dbReference type="EMBL" id="MU005767">
    <property type="protein sequence ID" value="KAF2711715.1"/>
    <property type="molecule type" value="Genomic_DNA"/>
</dbReference>
<evidence type="ECO:0000259" key="1">
    <source>
        <dbReference type="PROSITE" id="PS50011"/>
    </source>
</evidence>
<evidence type="ECO:0000313" key="2">
    <source>
        <dbReference type="EMBL" id="KAF2711715.1"/>
    </source>
</evidence>
<name>A0A6G1KGP0_9PLEO</name>
<proteinExistence type="predicted"/>
<dbReference type="GO" id="GO:0005524">
    <property type="term" value="F:ATP binding"/>
    <property type="evidence" value="ECO:0007669"/>
    <property type="project" value="InterPro"/>
</dbReference>
<keyword evidence="3" id="KW-1185">Reference proteome</keyword>
<dbReference type="OrthoDB" id="4062651at2759"/>
<dbReference type="SUPFAM" id="SSF56112">
    <property type="entry name" value="Protein kinase-like (PK-like)"/>
    <property type="match status" value="1"/>
</dbReference>
<dbReference type="InterPro" id="IPR011009">
    <property type="entry name" value="Kinase-like_dom_sf"/>
</dbReference>
<accession>A0A6G1KGP0</accession>
<dbReference type="Proteomes" id="UP000799428">
    <property type="component" value="Unassembled WGS sequence"/>
</dbReference>
<reference evidence="2" key="1">
    <citation type="journal article" date="2020" name="Stud. Mycol.">
        <title>101 Dothideomycetes genomes: a test case for predicting lifestyles and emergence of pathogens.</title>
        <authorList>
            <person name="Haridas S."/>
            <person name="Albert R."/>
            <person name="Binder M."/>
            <person name="Bloem J."/>
            <person name="Labutti K."/>
            <person name="Salamov A."/>
            <person name="Andreopoulos B."/>
            <person name="Baker S."/>
            <person name="Barry K."/>
            <person name="Bills G."/>
            <person name="Bluhm B."/>
            <person name="Cannon C."/>
            <person name="Castanera R."/>
            <person name="Culley D."/>
            <person name="Daum C."/>
            <person name="Ezra D."/>
            <person name="Gonzalez J."/>
            <person name="Henrissat B."/>
            <person name="Kuo A."/>
            <person name="Liang C."/>
            <person name="Lipzen A."/>
            <person name="Lutzoni F."/>
            <person name="Magnuson J."/>
            <person name="Mondo S."/>
            <person name="Nolan M."/>
            <person name="Ohm R."/>
            <person name="Pangilinan J."/>
            <person name="Park H.-J."/>
            <person name="Ramirez L."/>
            <person name="Alfaro M."/>
            <person name="Sun H."/>
            <person name="Tritt A."/>
            <person name="Yoshinaga Y."/>
            <person name="Zwiers L.-H."/>
            <person name="Turgeon B."/>
            <person name="Goodwin S."/>
            <person name="Spatafora J."/>
            <person name="Crous P."/>
            <person name="Grigoriev I."/>
        </authorList>
    </citation>
    <scope>NUCLEOTIDE SEQUENCE</scope>
    <source>
        <strain evidence="2">CBS 279.74</strain>
    </source>
</reference>
<feature type="domain" description="Protein kinase" evidence="1">
    <location>
        <begin position="1"/>
        <end position="115"/>
    </location>
</feature>
<dbReference type="GO" id="GO:0004672">
    <property type="term" value="F:protein kinase activity"/>
    <property type="evidence" value="ECO:0007669"/>
    <property type="project" value="InterPro"/>
</dbReference>